<dbReference type="EMBL" id="MN740183">
    <property type="protein sequence ID" value="QHT92312.1"/>
    <property type="molecule type" value="Genomic_DNA"/>
</dbReference>
<accession>A0A6C0IH80</accession>
<organism evidence="1">
    <name type="scientific">viral metagenome</name>
    <dbReference type="NCBI Taxonomy" id="1070528"/>
    <lineage>
        <taxon>unclassified sequences</taxon>
        <taxon>metagenomes</taxon>
        <taxon>organismal metagenomes</taxon>
    </lineage>
</organism>
<evidence type="ECO:0000313" key="1">
    <source>
        <dbReference type="EMBL" id="QHT92312.1"/>
    </source>
</evidence>
<proteinExistence type="predicted"/>
<dbReference type="AlphaFoldDB" id="A0A6C0IH80"/>
<protein>
    <submittedName>
        <fullName evidence="1">Uncharacterized protein</fullName>
    </submittedName>
</protein>
<name>A0A6C0IH80_9ZZZZ</name>
<sequence>MNACVCKCGIQNYFSHLHFYYLLEFAADILTCSNPS</sequence>
<reference evidence="1" key="1">
    <citation type="journal article" date="2020" name="Nature">
        <title>Giant virus diversity and host interactions through global metagenomics.</title>
        <authorList>
            <person name="Schulz F."/>
            <person name="Roux S."/>
            <person name="Paez-Espino D."/>
            <person name="Jungbluth S."/>
            <person name="Walsh D.A."/>
            <person name="Denef V.J."/>
            <person name="McMahon K.D."/>
            <person name="Konstantinidis K.T."/>
            <person name="Eloe-Fadrosh E.A."/>
            <person name="Kyrpides N.C."/>
            <person name="Woyke T."/>
        </authorList>
    </citation>
    <scope>NUCLEOTIDE SEQUENCE</scope>
    <source>
        <strain evidence="1">GVMAG-M-3300023184-88</strain>
    </source>
</reference>